<feature type="domain" description="Phosphoribosyltransferase" evidence="2">
    <location>
        <begin position="111"/>
        <end position="175"/>
    </location>
</feature>
<dbReference type="PANTHER" id="PTHR47505">
    <property type="entry name" value="DNA UTILIZATION PROTEIN YHGH"/>
    <property type="match status" value="1"/>
</dbReference>
<dbReference type="Gene3D" id="3.40.50.2020">
    <property type="match status" value="1"/>
</dbReference>
<dbReference type="Pfam" id="PF00156">
    <property type="entry name" value="Pribosyltran"/>
    <property type="match status" value="1"/>
</dbReference>
<evidence type="ECO:0000313" key="4">
    <source>
        <dbReference type="Proteomes" id="UP000262954"/>
    </source>
</evidence>
<dbReference type="CDD" id="cd06223">
    <property type="entry name" value="PRTases_typeI"/>
    <property type="match status" value="1"/>
</dbReference>
<keyword evidence="3" id="KW-0328">Glycosyltransferase</keyword>
<keyword evidence="3" id="KW-0808">Transferase</keyword>
<dbReference type="InterPro" id="IPR051910">
    <property type="entry name" value="ComF/GntX_DNA_util-trans"/>
</dbReference>
<comment type="caution">
    <text evidence="3">The sequence shown here is derived from an EMBL/GenBank/DDBJ whole genome shotgun (WGS) entry which is preliminary data.</text>
</comment>
<dbReference type="GO" id="GO:0016757">
    <property type="term" value="F:glycosyltransferase activity"/>
    <property type="evidence" value="ECO:0007669"/>
    <property type="project" value="UniProtKB-KW"/>
</dbReference>
<dbReference type="AlphaFoldDB" id="A0A354M3X1"/>
<proteinExistence type="inferred from homology"/>
<evidence type="ECO:0000259" key="2">
    <source>
        <dbReference type="Pfam" id="PF00156"/>
    </source>
</evidence>
<dbReference type="InterPro" id="IPR029057">
    <property type="entry name" value="PRTase-like"/>
</dbReference>
<gene>
    <name evidence="3" type="ORF">DDY73_09425</name>
</gene>
<dbReference type="SUPFAM" id="SSF53271">
    <property type="entry name" value="PRTase-like"/>
    <property type="match status" value="1"/>
</dbReference>
<organism evidence="3 4">
    <name type="scientific">Coprobacter fastidiosus</name>
    <dbReference type="NCBI Taxonomy" id="1099853"/>
    <lineage>
        <taxon>Bacteria</taxon>
        <taxon>Pseudomonadati</taxon>
        <taxon>Bacteroidota</taxon>
        <taxon>Bacteroidia</taxon>
        <taxon>Bacteroidales</taxon>
        <taxon>Barnesiellaceae</taxon>
        <taxon>Coprobacter</taxon>
    </lineage>
</organism>
<protein>
    <submittedName>
        <fullName evidence="3">Amidophosphoribosyltransferase</fullName>
    </submittedName>
</protein>
<evidence type="ECO:0000313" key="3">
    <source>
        <dbReference type="EMBL" id="HBJ09210.1"/>
    </source>
</evidence>
<name>A0A354M3X1_9BACT</name>
<sequence>MEQLFRGKIDIQDAYAFFYFTQNGDYRHLIHNIKYKGEKLCGKYLGTLFASELLKDGKLQDIDIIVPVPLHRSKERARGYNQSEWIAKGIADVIGKEVCPHLLCRKKKNESQTHKSLYERWLNTHSAFYFQETAGIKDKHILLIDDVVTTGATLLACAEALSESENCKISFLTLAITQQNNK</sequence>
<comment type="similarity">
    <text evidence="1">Belongs to the ComF/GntX family.</text>
</comment>
<dbReference type="Proteomes" id="UP000262954">
    <property type="component" value="Unassembled WGS sequence"/>
</dbReference>
<reference evidence="3 4" key="1">
    <citation type="journal article" date="2018" name="Nat. Biotechnol.">
        <title>A standardized bacterial taxonomy based on genome phylogeny substantially revises the tree of life.</title>
        <authorList>
            <person name="Parks D.H."/>
            <person name="Chuvochina M."/>
            <person name="Waite D.W."/>
            <person name="Rinke C."/>
            <person name="Skarshewski A."/>
            <person name="Chaumeil P.A."/>
            <person name="Hugenholtz P."/>
        </authorList>
    </citation>
    <scope>NUCLEOTIDE SEQUENCE [LARGE SCALE GENOMIC DNA]</scope>
    <source>
        <strain evidence="3">UBA11482</strain>
    </source>
</reference>
<accession>A0A354M3X1</accession>
<dbReference type="EMBL" id="DNWC01000124">
    <property type="protein sequence ID" value="HBJ09210.1"/>
    <property type="molecule type" value="Genomic_DNA"/>
</dbReference>
<dbReference type="PANTHER" id="PTHR47505:SF1">
    <property type="entry name" value="DNA UTILIZATION PROTEIN YHGH"/>
    <property type="match status" value="1"/>
</dbReference>
<dbReference type="InterPro" id="IPR000836">
    <property type="entry name" value="PRTase_dom"/>
</dbReference>
<evidence type="ECO:0000256" key="1">
    <source>
        <dbReference type="ARBA" id="ARBA00008007"/>
    </source>
</evidence>